<dbReference type="PANTHER" id="PTHR42982">
    <property type="entry name" value="SEC-INDEPENDENT PROTEIN TRANSLOCASE PROTEIN TATA"/>
    <property type="match status" value="1"/>
</dbReference>
<keyword evidence="2 9" id="KW-0813">Transport</keyword>
<dbReference type="Gene3D" id="1.20.5.3310">
    <property type="match status" value="1"/>
</dbReference>
<evidence type="ECO:0000256" key="6">
    <source>
        <dbReference type="ARBA" id="ARBA00022989"/>
    </source>
</evidence>
<accession>A0A2G3PPA8</accession>
<evidence type="ECO:0000256" key="4">
    <source>
        <dbReference type="ARBA" id="ARBA00022692"/>
    </source>
</evidence>
<feature type="transmembrane region" description="Helical" evidence="9">
    <location>
        <begin position="6"/>
        <end position="22"/>
    </location>
</feature>
<sequence>MNALQPWHIILVVVVFLILFGSKKLPDAARGLGRSMRIFKSEVKEMQNDGKSDTETPPTTAATPDPRQITTGTDAASATGTESERRSA</sequence>
<evidence type="ECO:0000256" key="8">
    <source>
        <dbReference type="ARBA" id="ARBA00023136"/>
    </source>
</evidence>
<proteinExistence type="inferred from homology"/>
<dbReference type="Pfam" id="PF02416">
    <property type="entry name" value="TatA_B_E"/>
    <property type="match status" value="1"/>
</dbReference>
<keyword evidence="3 9" id="KW-1003">Cell membrane</keyword>
<evidence type="ECO:0000256" key="2">
    <source>
        <dbReference type="ARBA" id="ARBA00022448"/>
    </source>
</evidence>
<evidence type="ECO:0000313" key="11">
    <source>
        <dbReference type="EMBL" id="PHV67625.1"/>
    </source>
</evidence>
<feature type="compositionally biased region" description="Low complexity" evidence="10">
    <location>
        <begin position="55"/>
        <end position="81"/>
    </location>
</feature>
<evidence type="ECO:0000256" key="5">
    <source>
        <dbReference type="ARBA" id="ARBA00022927"/>
    </source>
</evidence>
<name>A0A2G3PPA8_WILMA</name>
<evidence type="ECO:0000256" key="3">
    <source>
        <dbReference type="ARBA" id="ARBA00022475"/>
    </source>
</evidence>
<comment type="similarity">
    <text evidence="9">Belongs to the TatA/E family.</text>
</comment>
<comment type="subcellular location">
    <subcellularLocation>
        <location evidence="1 9">Cell membrane</location>
        <topology evidence="1 9">Single-pass membrane protein</topology>
    </subcellularLocation>
</comment>
<reference evidence="11 12" key="1">
    <citation type="submission" date="2017-10" db="EMBL/GenBank/DDBJ databases">
        <title>The draft genome sequence of Williamsia sp. BULT 1.1 isolated from the semi-arid grassland soils from South Africa.</title>
        <authorList>
            <person name="Kabwe M.H."/>
            <person name="Govender N."/>
            <person name="Mutseka Lunga P."/>
            <person name="Vikram S."/>
            <person name="Makhalanyane T.P."/>
        </authorList>
    </citation>
    <scope>NUCLEOTIDE SEQUENCE [LARGE SCALE GENOMIC DNA]</scope>
    <source>
        <strain evidence="11 12">BULT 1.1</strain>
    </source>
</reference>
<keyword evidence="8 9" id="KW-0472">Membrane</keyword>
<keyword evidence="4 9" id="KW-0812">Transmembrane</keyword>
<dbReference type="GO" id="GO:0008320">
    <property type="term" value="F:protein transmembrane transporter activity"/>
    <property type="evidence" value="ECO:0007669"/>
    <property type="project" value="UniProtKB-UniRule"/>
</dbReference>
<comment type="function">
    <text evidence="9">Part of the twin-arginine translocation (Tat) system that transports large folded proteins containing a characteristic twin-arginine motif in their signal peptide across membranes. TatA could form the protein-conducting channel of the Tat system.</text>
</comment>
<gene>
    <name evidence="9" type="primary">tatA</name>
    <name evidence="11" type="ORF">CSW57_08130</name>
</gene>
<keyword evidence="7 9" id="KW-0811">Translocation</keyword>
<organism evidence="11 12">
    <name type="scientific">Williamsia marianensis</name>
    <dbReference type="NCBI Taxonomy" id="85044"/>
    <lineage>
        <taxon>Bacteria</taxon>
        <taxon>Bacillati</taxon>
        <taxon>Actinomycetota</taxon>
        <taxon>Actinomycetes</taxon>
        <taxon>Mycobacteriales</taxon>
        <taxon>Nocardiaceae</taxon>
        <taxon>Williamsia</taxon>
    </lineage>
</organism>
<dbReference type="GO" id="GO:0033281">
    <property type="term" value="C:TAT protein transport complex"/>
    <property type="evidence" value="ECO:0007669"/>
    <property type="project" value="UniProtKB-UniRule"/>
</dbReference>
<dbReference type="AlphaFoldDB" id="A0A2G3PPA8"/>
<dbReference type="EMBL" id="PEBD01000005">
    <property type="protein sequence ID" value="PHV67625.1"/>
    <property type="molecule type" value="Genomic_DNA"/>
</dbReference>
<dbReference type="GO" id="GO:0043953">
    <property type="term" value="P:protein transport by the Tat complex"/>
    <property type="evidence" value="ECO:0007669"/>
    <property type="project" value="UniProtKB-UniRule"/>
</dbReference>
<keyword evidence="6 9" id="KW-1133">Transmembrane helix</keyword>
<protein>
    <recommendedName>
        <fullName evidence="9">Sec-independent protein translocase protein TatA</fullName>
    </recommendedName>
</protein>
<dbReference type="InterPro" id="IPR006312">
    <property type="entry name" value="TatA/E"/>
</dbReference>
<feature type="region of interest" description="Disordered" evidence="10">
    <location>
        <begin position="44"/>
        <end position="88"/>
    </location>
</feature>
<dbReference type="RefSeq" id="WP_099382309.1">
    <property type="nucleotide sequence ID" value="NZ_PEBD01000005.1"/>
</dbReference>
<evidence type="ECO:0000256" key="7">
    <source>
        <dbReference type="ARBA" id="ARBA00023010"/>
    </source>
</evidence>
<dbReference type="NCBIfam" id="TIGR01411">
    <property type="entry name" value="tatAE"/>
    <property type="match status" value="1"/>
</dbReference>
<keyword evidence="5 9" id="KW-0653">Protein transport</keyword>
<evidence type="ECO:0000256" key="1">
    <source>
        <dbReference type="ARBA" id="ARBA00004162"/>
    </source>
</evidence>
<evidence type="ECO:0000256" key="10">
    <source>
        <dbReference type="SAM" id="MobiDB-lite"/>
    </source>
</evidence>
<dbReference type="NCBIfam" id="NF001854">
    <property type="entry name" value="PRK00575.1"/>
    <property type="match status" value="1"/>
</dbReference>
<evidence type="ECO:0000313" key="12">
    <source>
        <dbReference type="Proteomes" id="UP000225108"/>
    </source>
</evidence>
<evidence type="ECO:0000256" key="9">
    <source>
        <dbReference type="HAMAP-Rule" id="MF_00236"/>
    </source>
</evidence>
<dbReference type="HAMAP" id="MF_00236">
    <property type="entry name" value="TatA_E"/>
    <property type="match status" value="1"/>
</dbReference>
<feature type="compositionally biased region" description="Basic and acidic residues" evidence="10">
    <location>
        <begin position="44"/>
        <end position="54"/>
    </location>
</feature>
<dbReference type="Proteomes" id="UP000225108">
    <property type="component" value="Unassembled WGS sequence"/>
</dbReference>
<comment type="caution">
    <text evidence="11">The sequence shown here is derived from an EMBL/GenBank/DDBJ whole genome shotgun (WGS) entry which is preliminary data.</text>
</comment>
<dbReference type="InterPro" id="IPR003369">
    <property type="entry name" value="TatA/B/E"/>
</dbReference>
<dbReference type="PANTHER" id="PTHR42982:SF8">
    <property type="entry name" value="SEC-INDEPENDENT PROTEIN TRANSLOCASE PROTEIN TATA"/>
    <property type="match status" value="1"/>
</dbReference>
<comment type="subunit">
    <text evidence="9">The Tat system comprises two distinct complexes: a TatABC complex, containing multiple copies of TatA, TatB and TatC subunits, and a separate TatA complex, containing only TatA subunits. Substrates initially bind to the TatABC complex, which probably triggers association of the separate TatA complex to form the active translocon.</text>
</comment>